<proteinExistence type="predicted"/>
<dbReference type="InterPro" id="IPR050764">
    <property type="entry name" value="CbbQ/NirQ/NorQ/GpvN"/>
</dbReference>
<name>A0A2T2WVS3_9FIRM</name>
<evidence type="ECO:0000313" key="3">
    <source>
        <dbReference type="Proteomes" id="UP000242699"/>
    </source>
</evidence>
<dbReference type="SUPFAM" id="SSF52540">
    <property type="entry name" value="P-loop containing nucleoside triphosphate hydrolases"/>
    <property type="match status" value="1"/>
</dbReference>
<dbReference type="Pfam" id="PF07728">
    <property type="entry name" value="AAA_5"/>
    <property type="match status" value="1"/>
</dbReference>
<dbReference type="InterPro" id="IPR003593">
    <property type="entry name" value="AAA+_ATPase"/>
</dbReference>
<sequence>MTILTPDAWKESLVSRHYIPTPEITIALSLAQSLEKPLLVEGPPGAGKTFLARTAAHILEASFIRLQCYEGIDASQALYEYHYAKQLLYINALREPLAAILGQRSFDQAVAELEELLPLWGRPFLTRRPVLEALDPADHKPRVLLIDEIDRADREFEALLLEPLSEFSLSIPEFGTIQAVQKPLVILTSNRSRELSDALRRRCLYVWIELPDRQREAAIIQSQVPQASESFAKDVAEFLASYRHAKPHHLPSIAEAVELATALCLTGENPRPLTPDNVDETLPIFAKHPRDMALGRQIAERKSRP</sequence>
<dbReference type="InterPro" id="IPR027417">
    <property type="entry name" value="P-loop_NTPase"/>
</dbReference>
<dbReference type="PANTHER" id="PTHR42759:SF1">
    <property type="entry name" value="MAGNESIUM-CHELATASE SUBUNIT CHLD"/>
    <property type="match status" value="1"/>
</dbReference>
<dbReference type="GO" id="GO:0005524">
    <property type="term" value="F:ATP binding"/>
    <property type="evidence" value="ECO:0007669"/>
    <property type="project" value="InterPro"/>
</dbReference>
<dbReference type="InterPro" id="IPR011704">
    <property type="entry name" value="ATPase_dyneun-rel_AAA"/>
</dbReference>
<comment type="caution">
    <text evidence="2">The sequence shown here is derived from an EMBL/GenBank/DDBJ whole genome shotgun (WGS) entry which is preliminary data.</text>
</comment>
<accession>A0A2T2WVS3</accession>
<dbReference type="GO" id="GO:0016887">
    <property type="term" value="F:ATP hydrolysis activity"/>
    <property type="evidence" value="ECO:0007669"/>
    <property type="project" value="InterPro"/>
</dbReference>
<evidence type="ECO:0000313" key="2">
    <source>
        <dbReference type="EMBL" id="PSR26339.1"/>
    </source>
</evidence>
<dbReference type="EMBL" id="PXYT01000037">
    <property type="protein sequence ID" value="PSR26339.1"/>
    <property type="molecule type" value="Genomic_DNA"/>
</dbReference>
<dbReference type="Proteomes" id="UP000242699">
    <property type="component" value="Unassembled WGS sequence"/>
</dbReference>
<dbReference type="CDD" id="cd00009">
    <property type="entry name" value="AAA"/>
    <property type="match status" value="1"/>
</dbReference>
<dbReference type="PANTHER" id="PTHR42759">
    <property type="entry name" value="MOXR FAMILY PROTEIN"/>
    <property type="match status" value="1"/>
</dbReference>
<gene>
    <name evidence="2" type="ORF">C7B43_14125</name>
</gene>
<feature type="domain" description="AAA+ ATPase" evidence="1">
    <location>
        <begin position="34"/>
        <end position="209"/>
    </location>
</feature>
<reference evidence="2 3" key="1">
    <citation type="journal article" date="2014" name="BMC Genomics">
        <title>Comparison of environmental and isolate Sulfobacillus genomes reveals diverse carbon, sulfur, nitrogen, and hydrogen metabolisms.</title>
        <authorList>
            <person name="Justice N.B."/>
            <person name="Norman A."/>
            <person name="Brown C.T."/>
            <person name="Singh A."/>
            <person name="Thomas B.C."/>
            <person name="Banfield J.F."/>
        </authorList>
    </citation>
    <scope>NUCLEOTIDE SEQUENCE [LARGE SCALE GENOMIC DNA]</scope>
    <source>
        <strain evidence="2">AMDSBA1</strain>
    </source>
</reference>
<dbReference type="AlphaFoldDB" id="A0A2T2WVS3"/>
<dbReference type="SMART" id="SM00382">
    <property type="entry name" value="AAA"/>
    <property type="match status" value="1"/>
</dbReference>
<evidence type="ECO:0000259" key="1">
    <source>
        <dbReference type="SMART" id="SM00382"/>
    </source>
</evidence>
<organism evidence="2 3">
    <name type="scientific">Sulfobacillus benefaciens</name>
    <dbReference type="NCBI Taxonomy" id="453960"/>
    <lineage>
        <taxon>Bacteria</taxon>
        <taxon>Bacillati</taxon>
        <taxon>Bacillota</taxon>
        <taxon>Clostridia</taxon>
        <taxon>Eubacteriales</taxon>
        <taxon>Clostridiales Family XVII. Incertae Sedis</taxon>
        <taxon>Sulfobacillus</taxon>
    </lineage>
</organism>
<dbReference type="Gene3D" id="3.40.50.300">
    <property type="entry name" value="P-loop containing nucleotide triphosphate hydrolases"/>
    <property type="match status" value="1"/>
</dbReference>
<protein>
    <submittedName>
        <fullName evidence="2">MoxR family ATPase</fullName>
    </submittedName>
</protein>